<dbReference type="Proteomes" id="UP000501926">
    <property type="component" value="Chromosome"/>
</dbReference>
<protein>
    <submittedName>
        <fullName evidence="1">Uncharacterized protein</fullName>
    </submittedName>
</protein>
<organism evidence="1 2">
    <name type="scientific">Kuenenia stuttgartiensis</name>
    <dbReference type="NCBI Taxonomy" id="174633"/>
    <lineage>
        <taxon>Bacteria</taxon>
        <taxon>Pseudomonadati</taxon>
        <taxon>Planctomycetota</taxon>
        <taxon>Candidatus Brocadiia</taxon>
        <taxon>Candidatus Brocadiales</taxon>
        <taxon>Candidatus Brocadiaceae</taxon>
        <taxon>Candidatus Kuenenia</taxon>
    </lineage>
</organism>
<gene>
    <name evidence="1" type="ORF">KsCSTR_04180</name>
</gene>
<evidence type="ECO:0000313" key="1">
    <source>
        <dbReference type="EMBL" id="QII09797.1"/>
    </source>
</evidence>
<evidence type="ECO:0000313" key="2">
    <source>
        <dbReference type="Proteomes" id="UP000501926"/>
    </source>
</evidence>
<dbReference type="AlphaFoldDB" id="A0A6G7GKQ6"/>
<dbReference type="EMBL" id="CP049055">
    <property type="protein sequence ID" value="QII09797.1"/>
    <property type="molecule type" value="Genomic_DNA"/>
</dbReference>
<accession>A0A6G7GKQ6</accession>
<reference evidence="1 2" key="1">
    <citation type="submission" date="2020-02" db="EMBL/GenBank/DDBJ databases">
        <title>Newly sequenced genome of strain CSTR1 showed variability in Candidatus Kuenenia stuttgartiensis genomes.</title>
        <authorList>
            <person name="Ding C."/>
            <person name="Adrian L."/>
        </authorList>
    </citation>
    <scope>NUCLEOTIDE SEQUENCE [LARGE SCALE GENOMIC DNA]</scope>
    <source>
        <strain evidence="1 2">CSTR1</strain>
    </source>
</reference>
<name>A0A6G7GKQ6_KUEST</name>
<proteinExistence type="predicted"/>
<sequence length="55" mass="6440">MDSWFSKKRSTLGSARVLTLAGIPMIFEALELREDRWFQDKDHRFPSLGQTISNR</sequence>